<dbReference type="InterPro" id="IPR000276">
    <property type="entry name" value="GPCR_Rhodpsn"/>
</dbReference>
<feature type="compositionally biased region" description="Basic and acidic residues" evidence="10">
    <location>
        <begin position="447"/>
        <end position="456"/>
    </location>
</feature>
<feature type="domain" description="G-protein coupled receptors family 1 profile" evidence="12">
    <location>
        <begin position="38"/>
        <end position="578"/>
    </location>
</feature>
<dbReference type="PANTHER" id="PTHR24247">
    <property type="entry name" value="5-HYDROXYTRYPTAMINE RECEPTOR"/>
    <property type="match status" value="1"/>
</dbReference>
<feature type="transmembrane region" description="Helical" evidence="11">
    <location>
        <begin position="562"/>
        <end position="581"/>
    </location>
</feature>
<dbReference type="GO" id="GO:0007197">
    <property type="term" value="P:adenylate cyclase-inhibiting G protein-coupled acetylcholine receptor signaling pathway"/>
    <property type="evidence" value="ECO:0007669"/>
    <property type="project" value="TreeGrafter"/>
</dbReference>
<keyword evidence="6 11" id="KW-0472">Membrane</keyword>
<dbReference type="Proteomes" id="UP000887540">
    <property type="component" value="Unplaced"/>
</dbReference>
<comment type="similarity">
    <text evidence="9">Belongs to the G-protein coupled receptor 1 family.</text>
</comment>
<feature type="compositionally biased region" description="Basic and acidic residues" evidence="10">
    <location>
        <begin position="419"/>
        <end position="429"/>
    </location>
</feature>
<keyword evidence="7 9" id="KW-0675">Receptor</keyword>
<evidence type="ECO:0000256" key="1">
    <source>
        <dbReference type="ARBA" id="ARBA00004651"/>
    </source>
</evidence>
<dbReference type="PRINTS" id="PR00243">
    <property type="entry name" value="MUSCARINICR"/>
</dbReference>
<dbReference type="WBParaSite" id="ACRNAN_Path_605.g2250.t1">
    <property type="protein sequence ID" value="ACRNAN_Path_605.g2250.t1"/>
    <property type="gene ID" value="ACRNAN_Path_605.g2250"/>
</dbReference>
<dbReference type="SUPFAM" id="SSF81321">
    <property type="entry name" value="Family A G protein-coupled receptor-like"/>
    <property type="match status" value="1"/>
</dbReference>
<dbReference type="GO" id="GO:0045202">
    <property type="term" value="C:synapse"/>
    <property type="evidence" value="ECO:0007669"/>
    <property type="project" value="TreeGrafter"/>
</dbReference>
<dbReference type="InterPro" id="IPR000995">
    <property type="entry name" value="Musac_Ach_rcpt"/>
</dbReference>
<dbReference type="AlphaFoldDB" id="A0A914C990"/>
<feature type="transmembrane region" description="Helical" evidence="11">
    <location>
        <begin position="140"/>
        <end position="165"/>
    </location>
</feature>
<feature type="region of interest" description="Disordered" evidence="10">
    <location>
        <begin position="385"/>
        <end position="478"/>
    </location>
</feature>
<keyword evidence="3 9" id="KW-0812">Transmembrane</keyword>
<evidence type="ECO:0000256" key="7">
    <source>
        <dbReference type="ARBA" id="ARBA00023170"/>
    </source>
</evidence>
<feature type="transmembrane region" description="Helical" evidence="11">
    <location>
        <begin position="60"/>
        <end position="84"/>
    </location>
</feature>
<dbReference type="GO" id="GO:0005886">
    <property type="term" value="C:plasma membrane"/>
    <property type="evidence" value="ECO:0007669"/>
    <property type="project" value="UniProtKB-SubCell"/>
</dbReference>
<feature type="transmembrane region" description="Helical" evidence="11">
    <location>
        <begin position="22"/>
        <end position="48"/>
    </location>
</feature>
<dbReference type="PRINTS" id="PR00237">
    <property type="entry name" value="GPCRRHODOPSN"/>
</dbReference>
<reference evidence="14" key="1">
    <citation type="submission" date="2022-11" db="UniProtKB">
        <authorList>
            <consortium name="WormBaseParasite"/>
        </authorList>
    </citation>
    <scope>IDENTIFICATION</scope>
</reference>
<evidence type="ECO:0000256" key="8">
    <source>
        <dbReference type="ARBA" id="ARBA00023224"/>
    </source>
</evidence>
<dbReference type="Gene3D" id="1.20.1070.10">
    <property type="entry name" value="Rhodopsin 7-helix transmembrane proteins"/>
    <property type="match status" value="2"/>
</dbReference>
<evidence type="ECO:0000256" key="9">
    <source>
        <dbReference type="RuleBase" id="RU000688"/>
    </source>
</evidence>
<dbReference type="GO" id="GO:0007187">
    <property type="term" value="P:G protein-coupled receptor signaling pathway, coupled to cyclic nucleotide second messenger"/>
    <property type="evidence" value="ECO:0007669"/>
    <property type="project" value="TreeGrafter"/>
</dbReference>
<dbReference type="GO" id="GO:0004993">
    <property type="term" value="F:G protein-coupled serotonin receptor activity"/>
    <property type="evidence" value="ECO:0007669"/>
    <property type="project" value="TreeGrafter"/>
</dbReference>
<dbReference type="PROSITE" id="PS50262">
    <property type="entry name" value="G_PROTEIN_RECEP_F1_2"/>
    <property type="match status" value="1"/>
</dbReference>
<evidence type="ECO:0000256" key="10">
    <source>
        <dbReference type="SAM" id="MobiDB-lite"/>
    </source>
</evidence>
<feature type="transmembrane region" description="Helical" evidence="11">
    <location>
        <begin position="193"/>
        <end position="211"/>
    </location>
</feature>
<accession>A0A914C990</accession>
<dbReference type="GO" id="GO:0030425">
    <property type="term" value="C:dendrite"/>
    <property type="evidence" value="ECO:0007669"/>
    <property type="project" value="TreeGrafter"/>
</dbReference>
<keyword evidence="4 11" id="KW-1133">Transmembrane helix</keyword>
<keyword evidence="5 9" id="KW-0297">G-protein coupled receptor</keyword>
<feature type="transmembrane region" description="Helical" evidence="11">
    <location>
        <begin position="522"/>
        <end position="542"/>
    </location>
</feature>
<evidence type="ECO:0000256" key="4">
    <source>
        <dbReference type="ARBA" id="ARBA00022989"/>
    </source>
</evidence>
<dbReference type="PANTHER" id="PTHR24247:SF184">
    <property type="entry name" value="MUSCARINIC ACETYLCHOLINE RECEPTOR GAR-1-RELATED"/>
    <property type="match status" value="1"/>
</dbReference>
<name>A0A914C990_9BILA</name>
<comment type="subcellular location">
    <subcellularLocation>
        <location evidence="1">Cell membrane</location>
        <topology evidence="1">Multi-pass membrane protein</topology>
    </subcellularLocation>
</comment>
<evidence type="ECO:0000313" key="13">
    <source>
        <dbReference type="Proteomes" id="UP000887540"/>
    </source>
</evidence>
<keyword evidence="13" id="KW-1185">Reference proteome</keyword>
<dbReference type="Pfam" id="PF00001">
    <property type="entry name" value="7tm_1"/>
    <property type="match status" value="1"/>
</dbReference>
<keyword evidence="2" id="KW-1003">Cell membrane</keyword>
<evidence type="ECO:0000259" key="12">
    <source>
        <dbReference type="PROSITE" id="PS50262"/>
    </source>
</evidence>
<dbReference type="GO" id="GO:0016907">
    <property type="term" value="F:G protein-coupled acetylcholine receptor activity"/>
    <property type="evidence" value="ECO:0007669"/>
    <property type="project" value="InterPro"/>
</dbReference>
<dbReference type="InterPro" id="IPR017452">
    <property type="entry name" value="GPCR_Rhodpsn_7TM"/>
</dbReference>
<evidence type="ECO:0000256" key="5">
    <source>
        <dbReference type="ARBA" id="ARBA00023040"/>
    </source>
</evidence>
<keyword evidence="8 9" id="KW-0807">Transducer</keyword>
<evidence type="ECO:0000313" key="14">
    <source>
        <dbReference type="WBParaSite" id="ACRNAN_Path_605.g2250.t1"/>
    </source>
</evidence>
<evidence type="ECO:0000256" key="11">
    <source>
        <dbReference type="SAM" id="Phobius"/>
    </source>
</evidence>
<sequence>MNESAEIDLAAWNSPYHPVVQIIGWIVASLLSLETIIGNAMVIVAYKLERSISKQVSNRYIVSLAISDLIIGIEGIPLFTVYVINGDRWPLGSIACETWLFLDYTLCLVSILTVLLITADRYLSVCHTAKYLKWQSPTKTQVLIFLSWIIPAVIFGAMIYGWAFIVGAEDDSELGSTNGDCFAPFLSNPYVNMGMYIAYYWTTLVAMLILYKQVVGSDGTETLEVTREQRSLSFSHDPIKIQASLEKIPLRKKHRSLRATKSTLHNRMLDEEIETVDRHQKYMFKKHPALTAESSPDHSDATTVLLSRKISRISKLSSAGSSVTNSIRRKVSRKHSTSRLVQYDAVVLAEENGHTTFCEIPREVPSRGGWLASFRRKISRWIRSNPRAEETGQKPRKRSILTRARSISSSSSEDDSSPEDSKSPIESHRKPMPKISEQSLTVPAVKVTRDNQHKASNELTIPSPQDESRPSTGHSVVSRKISSISNITRDTTERILSSLFSPVTAFNRGRKRTKAEKRAHKAFRTITFIVGLFAILWSPYYVVATIYGFCKGECIPAVLYNLSYYMCYLNSSGNPFAYALANRQFRAAFLRMFRGNFNSHS</sequence>
<protein>
    <submittedName>
        <fullName evidence="14">G-protein coupled receptors family 1 profile domain-containing protein</fullName>
    </submittedName>
</protein>
<evidence type="ECO:0000256" key="2">
    <source>
        <dbReference type="ARBA" id="ARBA00022475"/>
    </source>
</evidence>
<feature type="transmembrane region" description="Helical" evidence="11">
    <location>
        <begin position="99"/>
        <end position="119"/>
    </location>
</feature>
<proteinExistence type="inferred from homology"/>
<evidence type="ECO:0000256" key="3">
    <source>
        <dbReference type="ARBA" id="ARBA00022692"/>
    </source>
</evidence>
<feature type="compositionally biased region" description="Polar residues" evidence="10">
    <location>
        <begin position="457"/>
        <end position="478"/>
    </location>
</feature>
<dbReference type="PROSITE" id="PS00237">
    <property type="entry name" value="G_PROTEIN_RECEP_F1_1"/>
    <property type="match status" value="1"/>
</dbReference>
<evidence type="ECO:0000256" key="6">
    <source>
        <dbReference type="ARBA" id="ARBA00023136"/>
    </source>
</evidence>
<organism evidence="13 14">
    <name type="scientific">Acrobeloides nanus</name>
    <dbReference type="NCBI Taxonomy" id="290746"/>
    <lineage>
        <taxon>Eukaryota</taxon>
        <taxon>Metazoa</taxon>
        <taxon>Ecdysozoa</taxon>
        <taxon>Nematoda</taxon>
        <taxon>Chromadorea</taxon>
        <taxon>Rhabditida</taxon>
        <taxon>Tylenchina</taxon>
        <taxon>Cephalobomorpha</taxon>
        <taxon>Cephaloboidea</taxon>
        <taxon>Cephalobidae</taxon>
        <taxon>Acrobeloides</taxon>
    </lineage>
</organism>